<evidence type="ECO:0000313" key="2">
    <source>
        <dbReference type="Proteomes" id="UP001296104"/>
    </source>
</evidence>
<keyword evidence="2" id="KW-1185">Reference proteome</keyword>
<reference evidence="1" key="1">
    <citation type="submission" date="2023-11" db="EMBL/GenBank/DDBJ databases">
        <authorList>
            <person name="Alioto T."/>
            <person name="Alioto T."/>
            <person name="Gomez Garrido J."/>
        </authorList>
    </citation>
    <scope>NUCLEOTIDE SEQUENCE</scope>
</reference>
<dbReference type="AlphaFoldDB" id="A0AAI9ECM0"/>
<organism evidence="1 2">
    <name type="scientific">Lecanosticta acicola</name>
    <dbReference type="NCBI Taxonomy" id="111012"/>
    <lineage>
        <taxon>Eukaryota</taxon>
        <taxon>Fungi</taxon>
        <taxon>Dikarya</taxon>
        <taxon>Ascomycota</taxon>
        <taxon>Pezizomycotina</taxon>
        <taxon>Dothideomycetes</taxon>
        <taxon>Dothideomycetidae</taxon>
        <taxon>Mycosphaerellales</taxon>
        <taxon>Mycosphaerellaceae</taxon>
        <taxon>Lecanosticta</taxon>
    </lineage>
</organism>
<dbReference type="EMBL" id="CAVMBE010000078">
    <property type="protein sequence ID" value="CAK4033111.1"/>
    <property type="molecule type" value="Genomic_DNA"/>
</dbReference>
<dbReference type="Proteomes" id="UP001296104">
    <property type="component" value="Unassembled WGS sequence"/>
</dbReference>
<sequence length="158" mass="17619">MLPPESETMLDNAAKSFVSTAAFVQDGFRVFQSTFDLTVLILTKQDQIQRCSAVNSMHIRTLMAALFDIMLVDTPYTDPLESLFVRQAEALECRRGTLRHIDCYANDFHGDLDAAFATAVRHAVVWGCVAGEESMGQGASKRLRDVGFGWRFGSSYRI</sequence>
<protein>
    <submittedName>
        <fullName evidence="1">Uncharacterized protein</fullName>
    </submittedName>
</protein>
<evidence type="ECO:0000313" key="1">
    <source>
        <dbReference type="EMBL" id="CAK4033111.1"/>
    </source>
</evidence>
<proteinExistence type="predicted"/>
<gene>
    <name evidence="1" type="ORF">LECACI_7A008269</name>
</gene>
<accession>A0AAI9ECM0</accession>
<name>A0AAI9ECM0_9PEZI</name>
<comment type="caution">
    <text evidence="1">The sequence shown here is derived from an EMBL/GenBank/DDBJ whole genome shotgun (WGS) entry which is preliminary data.</text>
</comment>